<dbReference type="AlphaFoldDB" id="A0AA43U6Z8"/>
<dbReference type="SMART" id="SM00052">
    <property type="entry name" value="EAL"/>
    <property type="match status" value="1"/>
</dbReference>
<accession>A0AA43U6Z8</accession>
<organism evidence="2 3">
    <name type="scientific">Phoenicibacter congonensis</name>
    <dbReference type="NCBI Taxonomy" id="1944646"/>
    <lineage>
        <taxon>Bacteria</taxon>
        <taxon>Bacillati</taxon>
        <taxon>Actinomycetota</taxon>
        <taxon>Coriobacteriia</taxon>
        <taxon>Eggerthellales</taxon>
        <taxon>Eggerthellaceae</taxon>
        <taxon>Phoenicibacter</taxon>
    </lineage>
</organism>
<comment type="caution">
    <text evidence="2">The sequence shown here is derived from an EMBL/GenBank/DDBJ whole genome shotgun (WGS) entry which is preliminary data.</text>
</comment>
<name>A0AA43U6Z8_9ACTN</name>
<dbReference type="GO" id="GO:0071111">
    <property type="term" value="F:cyclic-guanylate-specific phosphodiesterase activity"/>
    <property type="evidence" value="ECO:0007669"/>
    <property type="project" value="InterPro"/>
</dbReference>
<sequence length="320" mass="37161">SEHLSIPNISVKWGICMDDGNNRFIEQMCDNAIAAVHSIKGRYDTYLCLFDTELKERLTQEQAIVDELDEALEQGQFEVYLQPKVRKGAQRWTDAEALVRWNHSQKGLISPGIFIPVLEKTRLIQKLDWFIWEETCRLLRRWEDRGFGKLDVSVNVSRVDIYENDFEEKIVALVERYGIHPSQLHLEITETACIENIEWVCEVGANLRKRGFVLEMDDFGSGYSSLKMLTQIPVDILKLDQVLIQNESKKPGSLRFIIGLAHWMKLKVVAEGVETKEQFDHMFEMGCDFVQGYYTAKPMHWRDFENNLQNKEIGGGFYES</sequence>
<dbReference type="PANTHER" id="PTHR33121">
    <property type="entry name" value="CYCLIC DI-GMP PHOSPHODIESTERASE PDEF"/>
    <property type="match status" value="1"/>
</dbReference>
<dbReference type="InterPro" id="IPR001633">
    <property type="entry name" value="EAL_dom"/>
</dbReference>
<dbReference type="InterPro" id="IPR050706">
    <property type="entry name" value="Cyclic-di-GMP_PDE-like"/>
</dbReference>
<dbReference type="CDD" id="cd01948">
    <property type="entry name" value="EAL"/>
    <property type="match status" value="1"/>
</dbReference>
<evidence type="ECO:0000313" key="3">
    <source>
        <dbReference type="Proteomes" id="UP001168575"/>
    </source>
</evidence>
<feature type="non-terminal residue" evidence="2">
    <location>
        <position position="1"/>
    </location>
</feature>
<dbReference type="PANTHER" id="PTHR33121:SF70">
    <property type="entry name" value="SIGNALING PROTEIN YKOW"/>
    <property type="match status" value="1"/>
</dbReference>
<evidence type="ECO:0000259" key="1">
    <source>
        <dbReference type="PROSITE" id="PS50883"/>
    </source>
</evidence>
<dbReference type="Pfam" id="PF00563">
    <property type="entry name" value="EAL"/>
    <property type="match status" value="1"/>
</dbReference>
<gene>
    <name evidence="2" type="ORF">Q3982_09630</name>
</gene>
<dbReference type="PROSITE" id="PS50883">
    <property type="entry name" value="EAL"/>
    <property type="match status" value="1"/>
</dbReference>
<reference evidence="2" key="1">
    <citation type="submission" date="2023-07" db="EMBL/GenBank/DDBJ databases">
        <title>Between Cages and Wild: Unraveling the Impact of Captivity on Animal Microbiomes and Antimicrobial Resistance.</title>
        <authorList>
            <person name="Schmartz G.P."/>
            <person name="Rehner J."/>
            <person name="Schuff M.J."/>
            <person name="Becker S.L."/>
            <person name="Kravczyk M."/>
            <person name="Gurevich A."/>
            <person name="Francke R."/>
            <person name="Mueller R."/>
            <person name="Keller V."/>
            <person name="Keller A."/>
        </authorList>
    </citation>
    <scope>NUCLEOTIDE SEQUENCE</scope>
    <source>
        <strain evidence="2">S12M_St_49</strain>
    </source>
</reference>
<keyword evidence="3" id="KW-1185">Reference proteome</keyword>
<proteinExistence type="predicted"/>
<feature type="domain" description="EAL" evidence="1">
    <location>
        <begin position="61"/>
        <end position="312"/>
    </location>
</feature>
<protein>
    <submittedName>
        <fullName evidence="2">EAL domain-containing protein</fullName>
    </submittedName>
</protein>
<dbReference type="SUPFAM" id="SSF141868">
    <property type="entry name" value="EAL domain-like"/>
    <property type="match status" value="1"/>
</dbReference>
<evidence type="ECO:0000313" key="2">
    <source>
        <dbReference type="EMBL" id="MDO4842923.1"/>
    </source>
</evidence>
<dbReference type="InterPro" id="IPR035919">
    <property type="entry name" value="EAL_sf"/>
</dbReference>
<dbReference type="Gene3D" id="3.20.20.450">
    <property type="entry name" value="EAL domain"/>
    <property type="match status" value="1"/>
</dbReference>
<dbReference type="EMBL" id="JAUMVS010000374">
    <property type="protein sequence ID" value="MDO4842923.1"/>
    <property type="molecule type" value="Genomic_DNA"/>
</dbReference>
<dbReference type="Proteomes" id="UP001168575">
    <property type="component" value="Unassembled WGS sequence"/>
</dbReference>